<accession>A0A0F9V8B4</accession>
<protein>
    <submittedName>
        <fullName evidence="1">Uncharacterized protein</fullName>
    </submittedName>
</protein>
<organism evidence="1">
    <name type="scientific">marine sediment metagenome</name>
    <dbReference type="NCBI Taxonomy" id="412755"/>
    <lineage>
        <taxon>unclassified sequences</taxon>
        <taxon>metagenomes</taxon>
        <taxon>ecological metagenomes</taxon>
    </lineage>
</organism>
<dbReference type="EMBL" id="LAZR01000635">
    <property type="protein sequence ID" value="KKN62098.1"/>
    <property type="molecule type" value="Genomic_DNA"/>
</dbReference>
<dbReference type="AlphaFoldDB" id="A0A0F9V8B4"/>
<name>A0A0F9V8B4_9ZZZZ</name>
<gene>
    <name evidence="1" type="ORF">LCGC14_0515400</name>
</gene>
<sequence length="188" mass="21515">MVNLNKLTVPYINKLGKELNITFESSSKKTDKIKTILNSGISNSKLEEVFNKYLKQYQDSKGKPKIIKKKPVQVSVKLEERVNLLEEQVKFLMSKIDNFEVYLAKERSSKQVGGGYNILDVQKIIKSKVLPGDSISIDEIMNIRKLKKYPKNLIEKAIIDLIDDEIFDGSEGRSSQKIQGNIARLIRR</sequence>
<proteinExistence type="predicted"/>
<comment type="caution">
    <text evidence="1">The sequence shown here is derived from an EMBL/GenBank/DDBJ whole genome shotgun (WGS) entry which is preliminary data.</text>
</comment>
<reference evidence="1" key="1">
    <citation type="journal article" date="2015" name="Nature">
        <title>Complex archaea that bridge the gap between prokaryotes and eukaryotes.</title>
        <authorList>
            <person name="Spang A."/>
            <person name="Saw J.H."/>
            <person name="Jorgensen S.L."/>
            <person name="Zaremba-Niedzwiedzka K."/>
            <person name="Martijn J."/>
            <person name="Lind A.E."/>
            <person name="van Eijk R."/>
            <person name="Schleper C."/>
            <person name="Guy L."/>
            <person name="Ettema T.J."/>
        </authorList>
    </citation>
    <scope>NUCLEOTIDE SEQUENCE</scope>
</reference>
<evidence type="ECO:0000313" key="1">
    <source>
        <dbReference type="EMBL" id="KKN62098.1"/>
    </source>
</evidence>